<feature type="region of interest" description="Disordered" evidence="1">
    <location>
        <begin position="246"/>
        <end position="271"/>
    </location>
</feature>
<dbReference type="InterPro" id="IPR011002">
    <property type="entry name" value="FliG_a-hlx"/>
</dbReference>
<feature type="compositionally biased region" description="Low complexity" evidence="1">
    <location>
        <begin position="124"/>
        <end position="151"/>
    </location>
</feature>
<keyword evidence="4" id="KW-1185">Reference proteome</keyword>
<evidence type="ECO:0000256" key="1">
    <source>
        <dbReference type="SAM" id="MobiDB-lite"/>
    </source>
</evidence>
<organism evidence="3 4">
    <name type="scientific">Stieleria bergensis</name>
    <dbReference type="NCBI Taxonomy" id="2528025"/>
    <lineage>
        <taxon>Bacteria</taxon>
        <taxon>Pseudomonadati</taxon>
        <taxon>Planctomycetota</taxon>
        <taxon>Planctomycetia</taxon>
        <taxon>Pirellulales</taxon>
        <taxon>Pirellulaceae</taxon>
        <taxon>Stieleria</taxon>
    </lineage>
</organism>
<dbReference type="OrthoDB" id="269759at2"/>
<keyword evidence="3" id="KW-0969">Cilium</keyword>
<dbReference type="Gene3D" id="1.10.220.30">
    <property type="match status" value="1"/>
</dbReference>
<gene>
    <name evidence="3" type="ORF">SV7mr_14710</name>
</gene>
<dbReference type="GO" id="GO:0009288">
    <property type="term" value="C:bacterial-type flagellum"/>
    <property type="evidence" value="ECO:0007669"/>
    <property type="project" value="InterPro"/>
</dbReference>
<dbReference type="InterPro" id="IPR023087">
    <property type="entry name" value="Flg_Motor_Flig_C"/>
</dbReference>
<reference evidence="3 4" key="1">
    <citation type="submission" date="2019-02" db="EMBL/GenBank/DDBJ databases">
        <title>Deep-cultivation of Planctomycetes and their phenomic and genomic characterization uncovers novel biology.</title>
        <authorList>
            <person name="Wiegand S."/>
            <person name="Jogler M."/>
            <person name="Boedeker C."/>
            <person name="Pinto D."/>
            <person name="Vollmers J."/>
            <person name="Rivas-Marin E."/>
            <person name="Kohn T."/>
            <person name="Peeters S.H."/>
            <person name="Heuer A."/>
            <person name="Rast P."/>
            <person name="Oberbeckmann S."/>
            <person name="Bunk B."/>
            <person name="Jeske O."/>
            <person name="Meyerdierks A."/>
            <person name="Storesund J.E."/>
            <person name="Kallscheuer N."/>
            <person name="Luecker S."/>
            <person name="Lage O.M."/>
            <person name="Pohl T."/>
            <person name="Merkel B.J."/>
            <person name="Hornburger P."/>
            <person name="Mueller R.-W."/>
            <person name="Bruemmer F."/>
            <person name="Labrenz M."/>
            <person name="Spormann A.M."/>
            <person name="Op den Camp H."/>
            <person name="Overmann J."/>
            <person name="Amann R."/>
            <person name="Jetten M.S.M."/>
            <person name="Mascher T."/>
            <person name="Medema M.H."/>
            <person name="Devos D.P."/>
            <person name="Kaster A.-K."/>
            <person name="Ovreas L."/>
            <person name="Rohde M."/>
            <person name="Galperin M.Y."/>
            <person name="Jogler C."/>
        </authorList>
    </citation>
    <scope>NUCLEOTIDE SEQUENCE [LARGE SCALE GENOMIC DNA]</scope>
    <source>
        <strain evidence="3 4">SV_7m_r</strain>
    </source>
</reference>
<dbReference type="AlphaFoldDB" id="A0A517SS82"/>
<dbReference type="GO" id="GO:0006935">
    <property type="term" value="P:chemotaxis"/>
    <property type="evidence" value="ECO:0007669"/>
    <property type="project" value="InterPro"/>
</dbReference>
<evidence type="ECO:0000313" key="3">
    <source>
        <dbReference type="EMBL" id="QDT58969.1"/>
    </source>
</evidence>
<protein>
    <submittedName>
        <fullName evidence="3">Flagellar motor switch protein G</fullName>
    </submittedName>
</protein>
<evidence type="ECO:0000259" key="2">
    <source>
        <dbReference type="Pfam" id="PF01706"/>
    </source>
</evidence>
<dbReference type="SUPFAM" id="SSF48029">
    <property type="entry name" value="FliG"/>
    <property type="match status" value="1"/>
</dbReference>
<dbReference type="EMBL" id="CP036272">
    <property type="protein sequence ID" value="QDT58969.1"/>
    <property type="molecule type" value="Genomic_DNA"/>
</dbReference>
<dbReference type="GO" id="GO:0003774">
    <property type="term" value="F:cytoskeletal motor activity"/>
    <property type="evidence" value="ECO:0007669"/>
    <property type="project" value="InterPro"/>
</dbReference>
<dbReference type="RefSeq" id="WP_145270511.1">
    <property type="nucleotide sequence ID" value="NZ_CP036272.1"/>
</dbReference>
<keyword evidence="3" id="KW-0282">Flagellum</keyword>
<dbReference type="Proteomes" id="UP000315003">
    <property type="component" value="Chromosome"/>
</dbReference>
<feature type="domain" description="Flagellar motor switch protein FliG C-terminal" evidence="2">
    <location>
        <begin position="289"/>
        <end position="365"/>
    </location>
</feature>
<dbReference type="PANTHER" id="PTHR30534:SF0">
    <property type="entry name" value="FLAGELLAR MOTOR SWITCH PROTEIN FLIG"/>
    <property type="match status" value="1"/>
</dbReference>
<keyword evidence="3" id="KW-0966">Cell projection</keyword>
<name>A0A517SS82_9BACT</name>
<dbReference type="Pfam" id="PF01706">
    <property type="entry name" value="FliG_C"/>
    <property type="match status" value="1"/>
</dbReference>
<dbReference type="InterPro" id="IPR000090">
    <property type="entry name" value="Flg_Motor_Flig"/>
</dbReference>
<proteinExistence type="predicted"/>
<sequence length="374" mass="40010">MVQLERTAHSTAAMPTSTPAKLRQIAILLHSLPSRTHGVLLGQLSSSDQQRVQAELDQLGDVDPMEQYRTMKQMREHLTRETQSIAEVESEIHDEIQIGRARVSKTRKPTLYHNPDTSFQTSVAPNNGGPNNAGPNNAGPDNAGPNGTAPNSTTTTNAIPSAADELNRTPPGSAPFSRVQPDADSAHQAEPSPVAIHSIDAYRQPCELDSMQVLIEQYQQTQAAGILNSNFANAIHGGPAAAASDSASQTVAATPPLGSTNPASGAADNRDQRVPLNTEQLAQRIDQFLINLPPEDLCYALGMGTTKQAFLVLCGLPNEVAESTLKLLPRKQAKQVRSAMRSMNQLQISEIDQAKRAIAEIAIRIAIGHKALAA</sequence>
<feature type="region of interest" description="Disordered" evidence="1">
    <location>
        <begin position="99"/>
        <end position="190"/>
    </location>
</feature>
<accession>A0A517SS82</accession>
<dbReference type="PANTHER" id="PTHR30534">
    <property type="entry name" value="FLAGELLAR MOTOR SWITCH PROTEIN FLIG"/>
    <property type="match status" value="1"/>
</dbReference>
<dbReference type="GO" id="GO:0071973">
    <property type="term" value="P:bacterial-type flagellum-dependent cell motility"/>
    <property type="evidence" value="ECO:0007669"/>
    <property type="project" value="InterPro"/>
</dbReference>
<evidence type="ECO:0000313" key="4">
    <source>
        <dbReference type="Proteomes" id="UP000315003"/>
    </source>
</evidence>